<accession>A0ABQ0C955</accession>
<evidence type="ECO:0008006" key="3">
    <source>
        <dbReference type="Google" id="ProtNLM"/>
    </source>
</evidence>
<dbReference type="InterPro" id="IPR005564">
    <property type="entry name" value="Major_capsid_GpE"/>
</dbReference>
<name>A0ABQ0C955_9PROT</name>
<sequence length="309" mass="33546">MPMNLQQVRVVDPVLANLAQGYVHPEHVGHKLFPAVPVQVSGGQVLEFGRESFKLYNVRRAPGAATKRISFGYLGKAFALTQHSIEVPVPREHQRDASRVPGVDLGQRAVNLGMRSLALNLEHEQAQLATTAGNYDSNHKLALTGTDKWSDGAHSNPGANIEAGREAIRASVGIYPNTLLLSASAFAALKYHPQVIERIKYTGRDSVTPEMIGTLWDIPTVAVGKAVVTDDAGVNTDVWGNNAILAYVPAAPSGMEEPSYGYTYTMEGHPLVEQPYYENNAKSWIYPVTYERAPVLSGILSGYLIQTPA</sequence>
<reference evidence="1 2" key="1">
    <citation type="submission" date="2024-05" db="EMBL/GenBank/DDBJ databases">
        <authorList>
            <consortium name="Candidatus Magnetaquicoccaceae bacterium FCR-1 genome sequencing consortium"/>
            <person name="Shimoshige H."/>
            <person name="Shimamura S."/>
            <person name="Taoka A."/>
            <person name="Kobayashi H."/>
            <person name="Maekawa T."/>
        </authorList>
    </citation>
    <scope>NUCLEOTIDE SEQUENCE [LARGE SCALE GENOMIC DNA]</scope>
    <source>
        <strain evidence="1 2">FCR-1</strain>
    </source>
</reference>
<keyword evidence="2" id="KW-1185">Reference proteome</keyword>
<dbReference type="Proteomes" id="UP001628193">
    <property type="component" value="Unassembled WGS sequence"/>
</dbReference>
<dbReference type="EMBL" id="BAAFGK010000004">
    <property type="protein sequence ID" value="GAB0057421.1"/>
    <property type="molecule type" value="Genomic_DNA"/>
</dbReference>
<reference evidence="1 2" key="2">
    <citation type="submission" date="2024-09" db="EMBL/GenBank/DDBJ databases">
        <title>Draft genome sequence of Candidatus Magnetaquicoccaceae bacterium FCR-1.</title>
        <authorList>
            <person name="Shimoshige H."/>
            <person name="Shimamura S."/>
            <person name="Taoka A."/>
            <person name="Kobayashi H."/>
            <person name="Maekawa T."/>
        </authorList>
    </citation>
    <scope>NUCLEOTIDE SEQUENCE [LARGE SCALE GENOMIC DNA]</scope>
    <source>
        <strain evidence="1 2">FCR-1</strain>
    </source>
</reference>
<dbReference type="RefSeq" id="WP_420905110.1">
    <property type="nucleotide sequence ID" value="NZ_BAAFGK010000004.1"/>
</dbReference>
<organism evidence="1 2">
    <name type="scientific">Candidatus Magnetaquiglobus chichijimensis</name>
    <dbReference type="NCBI Taxonomy" id="3141448"/>
    <lineage>
        <taxon>Bacteria</taxon>
        <taxon>Pseudomonadati</taxon>
        <taxon>Pseudomonadota</taxon>
        <taxon>Magnetococcia</taxon>
        <taxon>Magnetococcales</taxon>
        <taxon>Candidatus Magnetaquicoccaceae</taxon>
        <taxon>Candidatus Magnetaquiglobus</taxon>
    </lineage>
</organism>
<evidence type="ECO:0000313" key="2">
    <source>
        <dbReference type="Proteomes" id="UP001628193"/>
    </source>
</evidence>
<gene>
    <name evidence="1" type="ORF">SIID45300_01749</name>
</gene>
<dbReference type="InterPro" id="IPR053738">
    <property type="entry name" value="Lambda_capsid_assembly"/>
</dbReference>
<dbReference type="Gene3D" id="3.90.1690.10">
    <property type="entry name" value="phage-related protein like domain"/>
    <property type="match status" value="1"/>
</dbReference>
<comment type="caution">
    <text evidence="1">The sequence shown here is derived from an EMBL/GenBank/DDBJ whole genome shotgun (WGS) entry which is preliminary data.</text>
</comment>
<protein>
    <recommendedName>
        <fullName evidence="3">Major capsid protein</fullName>
    </recommendedName>
</protein>
<dbReference type="Pfam" id="PF03864">
    <property type="entry name" value="Phage_cap_E"/>
    <property type="match status" value="1"/>
</dbReference>
<evidence type="ECO:0000313" key="1">
    <source>
        <dbReference type="EMBL" id="GAB0057421.1"/>
    </source>
</evidence>
<proteinExistence type="predicted"/>